<feature type="region of interest" description="Disordered" evidence="7">
    <location>
        <begin position="120"/>
        <end position="201"/>
    </location>
</feature>
<evidence type="ECO:0000256" key="7">
    <source>
        <dbReference type="SAM" id="MobiDB-lite"/>
    </source>
</evidence>
<dbReference type="GO" id="GO:0006351">
    <property type="term" value="P:DNA-templated transcription"/>
    <property type="evidence" value="ECO:0007669"/>
    <property type="project" value="InterPro"/>
</dbReference>
<protein>
    <submittedName>
        <fullName evidence="10">Uncharacterized protein</fullName>
    </submittedName>
</protein>
<keyword evidence="3" id="KW-0805">Transcription regulation</keyword>
<dbReference type="PANTHER" id="PTHR47660:SF7">
    <property type="entry name" value="TRANSCRIPTION FACTOR WITH C2H2 AND ZN(2)-CYS(6) DNA BINDING DOMAIN (EUROFUNG)"/>
    <property type="match status" value="1"/>
</dbReference>
<evidence type="ECO:0000256" key="4">
    <source>
        <dbReference type="ARBA" id="ARBA00023163"/>
    </source>
</evidence>
<dbReference type="STRING" id="1095630.A0A2J6TU60"/>
<keyword evidence="11" id="KW-1185">Reference proteome</keyword>
<dbReference type="GO" id="GO:0003677">
    <property type="term" value="F:DNA binding"/>
    <property type="evidence" value="ECO:0007669"/>
    <property type="project" value="InterPro"/>
</dbReference>
<dbReference type="OrthoDB" id="654211at2759"/>
<gene>
    <name evidence="10" type="ORF">K444DRAFT_551576</name>
</gene>
<dbReference type="RefSeq" id="XP_024743412.1">
    <property type="nucleotide sequence ID" value="XM_024876548.1"/>
</dbReference>
<dbReference type="PROSITE" id="PS00028">
    <property type="entry name" value="ZINC_FINGER_C2H2_1"/>
    <property type="match status" value="2"/>
</dbReference>
<reference evidence="10 11" key="1">
    <citation type="submission" date="2016-04" db="EMBL/GenBank/DDBJ databases">
        <title>A degradative enzymes factory behind the ericoid mycorrhizal symbiosis.</title>
        <authorList>
            <consortium name="DOE Joint Genome Institute"/>
            <person name="Martino E."/>
            <person name="Morin E."/>
            <person name="Grelet G."/>
            <person name="Kuo A."/>
            <person name="Kohler A."/>
            <person name="Daghino S."/>
            <person name="Barry K."/>
            <person name="Choi C."/>
            <person name="Cichocki N."/>
            <person name="Clum A."/>
            <person name="Copeland A."/>
            <person name="Hainaut M."/>
            <person name="Haridas S."/>
            <person name="Labutti K."/>
            <person name="Lindquist E."/>
            <person name="Lipzen A."/>
            <person name="Khouja H.-R."/>
            <person name="Murat C."/>
            <person name="Ohm R."/>
            <person name="Olson A."/>
            <person name="Spatafora J."/>
            <person name="Veneault-Fourrey C."/>
            <person name="Henrissat B."/>
            <person name="Grigoriev I."/>
            <person name="Martin F."/>
            <person name="Perotto S."/>
        </authorList>
    </citation>
    <scope>NUCLEOTIDE SEQUENCE [LARGE SCALE GENOMIC DNA]</scope>
    <source>
        <strain evidence="10 11">E</strain>
    </source>
</reference>
<feature type="compositionally biased region" description="Polar residues" evidence="7">
    <location>
        <begin position="334"/>
        <end position="350"/>
    </location>
</feature>
<keyword evidence="1" id="KW-0479">Metal-binding</keyword>
<dbReference type="CDD" id="cd12148">
    <property type="entry name" value="fungal_TF_MHR"/>
    <property type="match status" value="1"/>
</dbReference>
<name>A0A2J6TU60_9HELO</name>
<keyword evidence="5" id="KW-0539">Nucleus</keyword>
<dbReference type="PROSITE" id="PS50048">
    <property type="entry name" value="ZN2_CY6_FUNGAL_2"/>
    <property type="match status" value="1"/>
</dbReference>
<dbReference type="Gene3D" id="3.30.160.60">
    <property type="entry name" value="Classic Zinc Finger"/>
    <property type="match status" value="1"/>
</dbReference>
<dbReference type="GeneID" id="36584627"/>
<dbReference type="EMBL" id="KZ613743">
    <property type="protein sequence ID" value="PMD66508.1"/>
    <property type="molecule type" value="Genomic_DNA"/>
</dbReference>
<feature type="domain" description="Zn(2)-C6 fungal-type" evidence="8">
    <location>
        <begin position="89"/>
        <end position="118"/>
    </location>
</feature>
<dbReference type="InterPro" id="IPR007219">
    <property type="entry name" value="XnlR_reg_dom"/>
</dbReference>
<evidence type="ECO:0000256" key="5">
    <source>
        <dbReference type="ARBA" id="ARBA00023242"/>
    </source>
</evidence>
<dbReference type="InParanoid" id="A0A2J6TU60"/>
<evidence type="ECO:0000256" key="6">
    <source>
        <dbReference type="PROSITE-ProRule" id="PRU00042"/>
    </source>
</evidence>
<keyword evidence="4" id="KW-0804">Transcription</keyword>
<dbReference type="SUPFAM" id="SSF57701">
    <property type="entry name" value="Zn2/Cys6 DNA-binding domain"/>
    <property type="match status" value="1"/>
</dbReference>
<dbReference type="InterPro" id="IPR001138">
    <property type="entry name" value="Zn2Cys6_DnaBD"/>
</dbReference>
<evidence type="ECO:0000313" key="11">
    <source>
        <dbReference type="Proteomes" id="UP000235371"/>
    </source>
</evidence>
<dbReference type="InterPro" id="IPR036236">
    <property type="entry name" value="Znf_C2H2_sf"/>
</dbReference>
<feature type="compositionally biased region" description="Polar residues" evidence="7">
    <location>
        <begin position="157"/>
        <end position="201"/>
    </location>
</feature>
<dbReference type="Gene3D" id="4.10.240.10">
    <property type="entry name" value="Zn(2)-C6 fungal-type DNA-binding domain"/>
    <property type="match status" value="1"/>
</dbReference>
<evidence type="ECO:0000259" key="8">
    <source>
        <dbReference type="PROSITE" id="PS50048"/>
    </source>
</evidence>
<dbReference type="PANTHER" id="PTHR47660">
    <property type="entry name" value="TRANSCRIPTION FACTOR WITH C2H2 AND ZN(2)-CYS(6) DNA BINDING DOMAIN (EUROFUNG)-RELATED-RELATED"/>
    <property type="match status" value="1"/>
</dbReference>
<accession>A0A2J6TU60</accession>
<keyword evidence="2" id="KW-0862">Zinc</keyword>
<feature type="region of interest" description="Disordered" evidence="7">
    <location>
        <begin position="898"/>
        <end position="921"/>
    </location>
</feature>
<feature type="domain" description="C2H2-type" evidence="9">
    <location>
        <begin position="53"/>
        <end position="80"/>
    </location>
</feature>
<dbReference type="Proteomes" id="UP000235371">
    <property type="component" value="Unassembled WGS sequence"/>
</dbReference>
<dbReference type="Pfam" id="PF04082">
    <property type="entry name" value="Fungal_trans"/>
    <property type="match status" value="1"/>
</dbReference>
<sequence length="1013" mass="113816">MAEGAASLNSSQSASQANHPVPGRFRCLECQQTFGRVEHLTRHARSHMKERFLKCSYCRKGFYRIDALRRHEQVHNEPKRSVLGKGNRACLACAAARRKCSGGIPCLGCQKRTVDCKYPESGRSRRATSTRLTVGGEDATSPVDDQETPSRSEHSSSKAQVSPMSWSNTSASPRMNQDQEQIHTTTADSLPGTNDPNNFLFQSHASPEYALSFARNSVQMPSSISPGRSGHHNSQPLTSPTSRSQQQNMEIPPSSEPIQPFMEQPTNVGSLDMNARAEIKHHQHENGVPEPWYQNNFSSINWLPDNWTPDFQMGGDLGPFDQHSLFFGQTPQASNITYPLTNSGQNQTSPRHFPPRARDPLGRQSQAVDGQDVSSPSTQSTHSGGHFYVDGDGARLPRVRKIPYRHSDSHAHASTFGTEEAFPAFKFPETGDLPEVAETKQIPQGSYTEIRESFTHTCTATTHYSKFYNVAFPSRQVLSLCILLYRDNFESILPFIHPATFNISSSHWLLMLAMAAVGSHYLEIEDSEGFSVAIHEFLRRAIEAVSENGEYPRPSKLHFTQISLLNCVGMMYCGDERLSKIAEGYHGDLASFCSTEWSMARSDVDQSNNNGMEDIDYGWRRWYEAESRRRTGYCIWWLDCMWAFHFQRRPLLSLEDARVPIPCQEVLWEAQTALDWQQLHSCADPNPSLHAAIQLAYVEKRIRSSTGEFSRILCIHALFRRTWEVESYFKQPLTLWTPTAEKQDIKTITRSMPVWLPGIQTYSKWRNSACDSLDILHWHANSVIGAASGMEHPTVLHLHLARVILLTPFCQILQLAHLMTNEPLPTTEEDLDIPTLKKHIQRWAVEDQHKARLAMIHAGALFWHVRRFSADAFYEPSSVFLATLAFWAYGTFAARTLPPSQPKPDSHPPSQAANKDDDDEAESLFPTSMQLDRPADDELVQLFVKRGASMRANITGVGNLCSVKGPMRVLVEGRKLLAGLKTWGERRRGIRVLSALIEVCRQDVPGAGMGVGS</sequence>
<evidence type="ECO:0000256" key="3">
    <source>
        <dbReference type="ARBA" id="ARBA00023015"/>
    </source>
</evidence>
<dbReference type="AlphaFoldDB" id="A0A2J6TU60"/>
<evidence type="ECO:0000259" key="9">
    <source>
        <dbReference type="PROSITE" id="PS50157"/>
    </source>
</evidence>
<evidence type="ECO:0000256" key="2">
    <source>
        <dbReference type="ARBA" id="ARBA00022833"/>
    </source>
</evidence>
<dbReference type="InterPro" id="IPR013087">
    <property type="entry name" value="Znf_C2H2_type"/>
</dbReference>
<dbReference type="SUPFAM" id="SSF57667">
    <property type="entry name" value="beta-beta-alpha zinc fingers"/>
    <property type="match status" value="1"/>
</dbReference>
<feature type="domain" description="C2H2-type" evidence="9">
    <location>
        <begin position="25"/>
        <end position="52"/>
    </location>
</feature>
<dbReference type="Pfam" id="PF00172">
    <property type="entry name" value="Zn_clus"/>
    <property type="match status" value="1"/>
</dbReference>
<proteinExistence type="predicted"/>
<dbReference type="InterPro" id="IPR036864">
    <property type="entry name" value="Zn2-C6_fun-type_DNA-bd_sf"/>
</dbReference>
<feature type="compositionally biased region" description="Polar residues" evidence="7">
    <location>
        <begin position="220"/>
        <end position="249"/>
    </location>
</feature>
<keyword evidence="6" id="KW-0863">Zinc-finger</keyword>
<dbReference type="GO" id="GO:0000981">
    <property type="term" value="F:DNA-binding transcription factor activity, RNA polymerase II-specific"/>
    <property type="evidence" value="ECO:0007669"/>
    <property type="project" value="InterPro"/>
</dbReference>
<feature type="region of interest" description="Disordered" evidence="7">
    <location>
        <begin position="220"/>
        <end position="260"/>
    </location>
</feature>
<dbReference type="PROSITE" id="PS50157">
    <property type="entry name" value="ZINC_FINGER_C2H2_2"/>
    <property type="match status" value="2"/>
</dbReference>
<feature type="region of interest" description="Disordered" evidence="7">
    <location>
        <begin position="334"/>
        <end position="392"/>
    </location>
</feature>
<organism evidence="10 11">
    <name type="scientific">Hyaloscypha bicolor E</name>
    <dbReference type="NCBI Taxonomy" id="1095630"/>
    <lineage>
        <taxon>Eukaryota</taxon>
        <taxon>Fungi</taxon>
        <taxon>Dikarya</taxon>
        <taxon>Ascomycota</taxon>
        <taxon>Pezizomycotina</taxon>
        <taxon>Leotiomycetes</taxon>
        <taxon>Helotiales</taxon>
        <taxon>Hyaloscyphaceae</taxon>
        <taxon>Hyaloscypha</taxon>
        <taxon>Hyaloscypha bicolor</taxon>
    </lineage>
</organism>
<dbReference type="GO" id="GO:0008270">
    <property type="term" value="F:zinc ion binding"/>
    <property type="evidence" value="ECO:0007669"/>
    <property type="project" value="UniProtKB-KW"/>
</dbReference>
<dbReference type="SMART" id="SM00355">
    <property type="entry name" value="ZnF_C2H2"/>
    <property type="match status" value="2"/>
</dbReference>
<evidence type="ECO:0000313" key="10">
    <source>
        <dbReference type="EMBL" id="PMD66508.1"/>
    </source>
</evidence>
<evidence type="ECO:0000256" key="1">
    <source>
        <dbReference type="ARBA" id="ARBA00022723"/>
    </source>
</evidence>
<feature type="compositionally biased region" description="Polar residues" evidence="7">
    <location>
        <begin position="363"/>
        <end position="383"/>
    </location>
</feature>
<dbReference type="SMART" id="SM00066">
    <property type="entry name" value="GAL4"/>
    <property type="match status" value="1"/>
</dbReference>